<evidence type="ECO:0000256" key="9">
    <source>
        <dbReference type="PIRSR" id="PIRSR000112-1"/>
    </source>
</evidence>
<proteinExistence type="inferred from homology"/>
<feature type="domain" description="Alcohol dehydrogenase iron-type/glycerol dehydrogenase GldA" evidence="12">
    <location>
        <begin position="8"/>
        <end position="154"/>
    </location>
</feature>
<dbReference type="EC" id="1.1.1.6" evidence="6"/>
<evidence type="ECO:0000256" key="5">
    <source>
        <dbReference type="ARBA" id="ARBA00037918"/>
    </source>
</evidence>
<feature type="binding site" evidence="9">
    <location>
        <position position="272"/>
    </location>
    <ligand>
        <name>glycerol</name>
        <dbReference type="ChEBI" id="CHEBI:17754"/>
    </ligand>
</feature>
<evidence type="ECO:0000313" key="13">
    <source>
        <dbReference type="EMBL" id="RST95638.1"/>
    </source>
</evidence>
<comment type="similarity">
    <text evidence="1">Belongs to the iron-containing alcohol dehydrogenase family.</text>
</comment>
<keyword evidence="3" id="KW-0560">Oxidoreductase</keyword>
<dbReference type="InterPro" id="IPR001670">
    <property type="entry name" value="ADH_Fe/GldA"/>
</dbReference>
<keyword evidence="14" id="KW-1185">Reference proteome</keyword>
<feature type="binding site" evidence="11">
    <location>
        <position position="125"/>
    </location>
    <ligand>
        <name>NAD(+)</name>
        <dbReference type="ChEBI" id="CHEBI:57540"/>
    </ligand>
</feature>
<dbReference type="RefSeq" id="WP_125956447.1">
    <property type="nucleotide sequence ID" value="NZ_JAQEJV010000003.1"/>
</dbReference>
<keyword evidence="9" id="KW-0862">Zinc</keyword>
<dbReference type="PROSITE" id="PS00913">
    <property type="entry name" value="ADH_IRON_1"/>
    <property type="match status" value="1"/>
</dbReference>
<evidence type="ECO:0000256" key="4">
    <source>
        <dbReference type="ARBA" id="ARBA00023027"/>
    </source>
</evidence>
<dbReference type="Proteomes" id="UP000288490">
    <property type="component" value="Unassembled WGS sequence"/>
</dbReference>
<evidence type="ECO:0000313" key="14">
    <source>
        <dbReference type="Proteomes" id="UP000288490"/>
    </source>
</evidence>
<feature type="binding site" evidence="11">
    <location>
        <begin position="116"/>
        <end position="119"/>
    </location>
    <ligand>
        <name>NAD(+)</name>
        <dbReference type="ChEBI" id="CHEBI:57540"/>
    </ligand>
</feature>
<gene>
    <name evidence="13" type="ORF">CBF36_02860</name>
</gene>
<sequence length="364" mass="39647">MLSVFASPSKYIQGQQAMKEGIPYIKELGSCALLLSDDMVYDIVGKEFEKELIAQDVAVCYARFNGGATLSEINRIQEVAKKEQIDLVIGLGGGQTIDVAKAISNHLEKAVVIVPTTASTDAPTSSISVVYTDEGLFDHYIYYKKHPDLVLVDTTVISKAPVKLLISGIADALSTWVEGRSIIERGESTLMQGVPTLAAEAIAEKCEKVLFEEGLQAVAANEAKIVTPSLEAVIEANTLLSGIGFECCGLAAAHSIHNGFSALSGEVQRLTHGEKVAYGTLTQLVLEKRPKKELDRFIDFYQKLGLPTTLDELYLDKTDTDELLKISLQATKPGETIHKLSPNIKAEEVMNALLFVDTYVKKYF</sequence>
<dbReference type="AlphaFoldDB" id="A0A429ZPP8"/>
<comment type="catalytic activity">
    <reaction evidence="8">
        <text>glycerol + NAD(+) = dihydroxyacetone + NADH + H(+)</text>
        <dbReference type="Rhea" id="RHEA:13769"/>
        <dbReference type="ChEBI" id="CHEBI:15378"/>
        <dbReference type="ChEBI" id="CHEBI:16016"/>
        <dbReference type="ChEBI" id="CHEBI:17754"/>
        <dbReference type="ChEBI" id="CHEBI:57540"/>
        <dbReference type="ChEBI" id="CHEBI:57945"/>
        <dbReference type="EC" id="1.1.1.6"/>
    </reaction>
</comment>
<evidence type="ECO:0000256" key="6">
    <source>
        <dbReference type="ARBA" id="ARBA00039147"/>
    </source>
</evidence>
<dbReference type="InterPro" id="IPR016205">
    <property type="entry name" value="Glycerol_DH"/>
</dbReference>
<feature type="binding site" evidence="9">
    <location>
        <position position="171"/>
    </location>
    <ligand>
        <name>glycerol</name>
        <dbReference type="ChEBI" id="CHEBI:17754"/>
    </ligand>
</feature>
<keyword evidence="4 11" id="KW-0520">NAD</keyword>
<dbReference type="SUPFAM" id="SSF56796">
    <property type="entry name" value="Dehydroquinate synthase-like"/>
    <property type="match status" value="1"/>
</dbReference>
<evidence type="ECO:0000256" key="7">
    <source>
        <dbReference type="ARBA" id="ARBA00040132"/>
    </source>
</evidence>
<reference evidence="13 14" key="1">
    <citation type="submission" date="2017-05" db="EMBL/GenBank/DDBJ databases">
        <title>Vagococcus spp. assemblies.</title>
        <authorList>
            <person name="Gulvik C.A."/>
        </authorList>
    </citation>
    <scope>NUCLEOTIDE SEQUENCE [LARGE SCALE GENOMIC DNA]</scope>
    <source>
        <strain evidence="13 14">SS1994</strain>
    </source>
</reference>
<dbReference type="Gene3D" id="3.40.50.1970">
    <property type="match status" value="1"/>
</dbReference>
<name>A0A429ZPP8_9ENTE</name>
<dbReference type="GO" id="GO:0005829">
    <property type="term" value="C:cytosol"/>
    <property type="evidence" value="ECO:0007669"/>
    <property type="project" value="TreeGrafter"/>
</dbReference>
<comment type="caution">
    <text evidence="13">The sequence shown here is derived from an EMBL/GenBank/DDBJ whole genome shotgun (WGS) entry which is preliminary data.</text>
</comment>
<evidence type="ECO:0000256" key="3">
    <source>
        <dbReference type="ARBA" id="ARBA00023002"/>
    </source>
</evidence>
<evidence type="ECO:0000256" key="8">
    <source>
        <dbReference type="ARBA" id="ARBA00049006"/>
    </source>
</evidence>
<dbReference type="Pfam" id="PF00465">
    <property type="entry name" value="Fe-ADH"/>
    <property type="match status" value="1"/>
</dbReference>
<evidence type="ECO:0000256" key="10">
    <source>
        <dbReference type="PIRSR" id="PIRSR000112-2"/>
    </source>
</evidence>
<dbReference type="NCBIfam" id="NF006941">
    <property type="entry name" value="PRK09423.1"/>
    <property type="match status" value="1"/>
</dbReference>
<dbReference type="GO" id="GO:0046872">
    <property type="term" value="F:metal ion binding"/>
    <property type="evidence" value="ECO:0007669"/>
    <property type="project" value="UniProtKB-KW"/>
</dbReference>
<feature type="binding site" evidence="10">
    <location>
        <position position="121"/>
    </location>
    <ligand>
        <name>glycerol</name>
        <dbReference type="ChEBI" id="CHEBI:17754"/>
    </ligand>
</feature>
<evidence type="ECO:0000259" key="12">
    <source>
        <dbReference type="Pfam" id="PF00465"/>
    </source>
</evidence>
<accession>A0A429ZPP8</accession>
<protein>
    <recommendedName>
        <fullName evidence="7">Glycerol dehydrogenase</fullName>
        <ecNumber evidence="6">1.1.1.6</ecNumber>
    </recommendedName>
</protein>
<evidence type="ECO:0000256" key="1">
    <source>
        <dbReference type="ARBA" id="ARBA00007358"/>
    </source>
</evidence>
<dbReference type="GO" id="GO:0008888">
    <property type="term" value="F:glycerol dehydrogenase (NAD+) activity"/>
    <property type="evidence" value="ECO:0007669"/>
    <property type="project" value="UniProtKB-EC"/>
</dbReference>
<feature type="binding site" evidence="11">
    <location>
        <position position="131"/>
    </location>
    <ligand>
        <name>NAD(+)</name>
        <dbReference type="ChEBI" id="CHEBI:57540"/>
    </ligand>
</feature>
<dbReference type="PANTHER" id="PTHR43616">
    <property type="entry name" value="GLYCEROL DEHYDROGENASE"/>
    <property type="match status" value="1"/>
</dbReference>
<comment type="pathway">
    <text evidence="5">Polyol metabolism; glycerol fermentation; glycerone phosphate from glycerol (oxidative route): step 1/2.</text>
</comment>
<feature type="binding site" evidence="9">
    <location>
        <position position="254"/>
    </location>
    <ligand>
        <name>glycerol</name>
        <dbReference type="ChEBI" id="CHEBI:17754"/>
    </ligand>
</feature>
<dbReference type="OrthoDB" id="5198708at2"/>
<evidence type="ECO:0000256" key="11">
    <source>
        <dbReference type="PIRSR" id="PIRSR000112-3"/>
    </source>
</evidence>
<dbReference type="PANTHER" id="PTHR43616:SF5">
    <property type="entry name" value="GLYCEROL DEHYDROGENASE 1"/>
    <property type="match status" value="1"/>
</dbReference>
<feature type="binding site" evidence="11">
    <location>
        <position position="37"/>
    </location>
    <ligand>
        <name>NAD(+)</name>
        <dbReference type="ChEBI" id="CHEBI:57540"/>
    </ligand>
</feature>
<comment type="cofactor">
    <cofactor evidence="9">
        <name>Zn(2+)</name>
        <dbReference type="ChEBI" id="CHEBI:29105"/>
    </cofactor>
    <text evidence="9">Binds 1 zinc ion per subunit.</text>
</comment>
<keyword evidence="2 9" id="KW-0479">Metal-binding</keyword>
<dbReference type="Gene3D" id="1.20.1090.10">
    <property type="entry name" value="Dehydroquinate synthase-like - alpha domain"/>
    <property type="match status" value="1"/>
</dbReference>
<dbReference type="InterPro" id="IPR018211">
    <property type="entry name" value="ADH_Fe_CS"/>
</dbReference>
<organism evidence="13 14">
    <name type="scientific">Vagococcus bubulae</name>
    <dbReference type="NCBI Taxonomy" id="1977868"/>
    <lineage>
        <taxon>Bacteria</taxon>
        <taxon>Bacillati</taxon>
        <taxon>Bacillota</taxon>
        <taxon>Bacilli</taxon>
        <taxon>Lactobacillales</taxon>
        <taxon>Enterococcaceae</taxon>
        <taxon>Vagococcus</taxon>
    </lineage>
</organism>
<dbReference type="CDD" id="cd08170">
    <property type="entry name" value="GlyDH"/>
    <property type="match status" value="1"/>
</dbReference>
<evidence type="ECO:0000256" key="2">
    <source>
        <dbReference type="ARBA" id="ARBA00022723"/>
    </source>
</evidence>
<feature type="binding site" evidence="11">
    <location>
        <begin position="94"/>
        <end position="98"/>
    </location>
    <ligand>
        <name>NAD(+)</name>
        <dbReference type="ChEBI" id="CHEBI:57540"/>
    </ligand>
</feature>
<dbReference type="EMBL" id="NGJT01000003">
    <property type="protein sequence ID" value="RST95638.1"/>
    <property type="molecule type" value="Genomic_DNA"/>
</dbReference>
<dbReference type="PIRSF" id="PIRSF000112">
    <property type="entry name" value="Glycerol_dehydrogenase"/>
    <property type="match status" value="1"/>
</dbReference>